<organism evidence="2 3">
    <name type="scientific">Cellulomonas denverensis</name>
    <dbReference type="NCBI Taxonomy" id="264297"/>
    <lineage>
        <taxon>Bacteria</taxon>
        <taxon>Bacillati</taxon>
        <taxon>Actinomycetota</taxon>
        <taxon>Actinomycetes</taxon>
        <taxon>Micrococcales</taxon>
        <taxon>Cellulomonadaceae</taxon>
        <taxon>Cellulomonas</taxon>
    </lineage>
</organism>
<feature type="chain" id="PRO_5031140560" description="Secreted protein" evidence="1">
    <location>
        <begin position="32"/>
        <end position="109"/>
    </location>
</feature>
<evidence type="ECO:0008006" key="4">
    <source>
        <dbReference type="Google" id="ProtNLM"/>
    </source>
</evidence>
<protein>
    <recommendedName>
        <fullName evidence="4">Secreted protein</fullName>
    </recommendedName>
</protein>
<comment type="caution">
    <text evidence="2">The sequence shown here is derived from an EMBL/GenBank/DDBJ whole genome shotgun (WGS) entry which is preliminary data.</text>
</comment>
<reference evidence="2 3" key="1">
    <citation type="submission" date="2020-04" db="EMBL/GenBank/DDBJ databases">
        <title>MicrobeNet Type strains.</title>
        <authorList>
            <person name="Nicholson A.C."/>
        </authorList>
    </citation>
    <scope>NUCLEOTIDE SEQUENCE [LARGE SCALE GENOMIC DNA]</scope>
    <source>
        <strain evidence="2 3">ATCC BAA-788</strain>
    </source>
</reference>
<feature type="signal peptide" evidence="1">
    <location>
        <begin position="1"/>
        <end position="31"/>
    </location>
</feature>
<dbReference type="AlphaFoldDB" id="A0A7X6QXS1"/>
<evidence type="ECO:0000313" key="3">
    <source>
        <dbReference type="Proteomes" id="UP000581206"/>
    </source>
</evidence>
<proteinExistence type="predicted"/>
<dbReference type="RefSeq" id="WP_168628339.1">
    <property type="nucleotide sequence ID" value="NZ_BONL01000003.1"/>
</dbReference>
<gene>
    <name evidence="2" type="ORF">HGA03_00895</name>
</gene>
<dbReference type="Proteomes" id="UP000581206">
    <property type="component" value="Unassembled WGS sequence"/>
</dbReference>
<accession>A0A7X6QXS1</accession>
<evidence type="ECO:0000256" key="1">
    <source>
        <dbReference type="SAM" id="SignalP"/>
    </source>
</evidence>
<name>A0A7X6QXS1_9CELL</name>
<sequence>MRRSAHLTLGAVLALGLATLGGVTLAGPASAATPGSACTIYLIEGNVFEEDPYLVAYPGTVNDTTVSYCVPNMPIQALLGTNINLLGVQCAQDVLGGVVPGVGRADCPN</sequence>
<dbReference type="EMBL" id="JAAXOX010000001">
    <property type="protein sequence ID" value="NKY21221.1"/>
    <property type="molecule type" value="Genomic_DNA"/>
</dbReference>
<keyword evidence="3" id="KW-1185">Reference proteome</keyword>
<keyword evidence="1" id="KW-0732">Signal</keyword>
<evidence type="ECO:0000313" key="2">
    <source>
        <dbReference type="EMBL" id="NKY21221.1"/>
    </source>
</evidence>